<feature type="binding site" evidence="4">
    <location>
        <begin position="210"/>
        <end position="211"/>
    </location>
    <ligand>
        <name>D-glyceraldehyde 3-phosphate</name>
        <dbReference type="ChEBI" id="CHEBI:59776"/>
    </ligand>
</feature>
<dbReference type="InterPro" id="IPR020831">
    <property type="entry name" value="GlycerAld/Erythrose_P_DH"/>
</dbReference>
<dbReference type="CDD" id="cd18126">
    <property type="entry name" value="GAPDH_I_C"/>
    <property type="match status" value="1"/>
</dbReference>
<keyword evidence="5" id="KW-0547">Nucleotide-binding</keyword>
<evidence type="ECO:0000256" key="7">
    <source>
        <dbReference type="RuleBase" id="RU000397"/>
    </source>
</evidence>
<dbReference type="SUPFAM" id="SSF51735">
    <property type="entry name" value="NAD(P)-binding Rossmann-fold domains"/>
    <property type="match status" value="1"/>
</dbReference>
<dbReference type="PANTHER" id="PTHR43148">
    <property type="entry name" value="GLYCERALDEHYDE-3-PHOSPHATE DEHYDROGENASE 2"/>
    <property type="match status" value="1"/>
</dbReference>
<dbReference type="SUPFAM" id="SSF55347">
    <property type="entry name" value="Glyceraldehyde-3-phosphate dehydrogenase-like, C-terminal domain"/>
    <property type="match status" value="1"/>
</dbReference>
<evidence type="ECO:0000256" key="2">
    <source>
        <dbReference type="ARBA" id="ARBA00023002"/>
    </source>
</evidence>
<dbReference type="Gene3D" id="3.30.360.10">
    <property type="entry name" value="Dihydrodipicolinate Reductase, domain 2"/>
    <property type="match status" value="1"/>
</dbReference>
<organism evidence="9 10">
    <name type="scientific">Candidatus Methylomirabilis tolerans</name>
    <dbReference type="NCBI Taxonomy" id="3123416"/>
    <lineage>
        <taxon>Bacteria</taxon>
        <taxon>Candidatus Methylomirabilota</taxon>
        <taxon>Candidatus Methylomirabilia</taxon>
        <taxon>Candidatus Methylomirabilales</taxon>
        <taxon>Candidatus Methylomirabilaceae</taxon>
        <taxon>Candidatus Methylomirabilis</taxon>
    </lineage>
</organism>
<dbReference type="Pfam" id="PF02800">
    <property type="entry name" value="Gp_dh_C"/>
    <property type="match status" value="1"/>
</dbReference>
<feature type="binding site" evidence="5">
    <location>
        <position position="315"/>
    </location>
    <ligand>
        <name>NAD(+)</name>
        <dbReference type="ChEBI" id="CHEBI:57540"/>
    </ligand>
</feature>
<dbReference type="SMART" id="SM00846">
    <property type="entry name" value="Gp_dh_N"/>
    <property type="match status" value="1"/>
</dbReference>
<dbReference type="InterPro" id="IPR020829">
    <property type="entry name" value="GlycerAld_3-P_DH_cat"/>
</dbReference>
<name>A0AAJ1AGU6_9BACT</name>
<evidence type="ECO:0000256" key="5">
    <source>
        <dbReference type="PIRSR" id="PIRSR000149-3"/>
    </source>
</evidence>
<feature type="binding site" evidence="5">
    <location>
        <position position="34"/>
    </location>
    <ligand>
        <name>NAD(+)</name>
        <dbReference type="ChEBI" id="CHEBI:57540"/>
    </ligand>
</feature>
<protein>
    <submittedName>
        <fullName evidence="9">Type I glyceraldehyde-3-phosphate dehydrogenase</fullName>
    </submittedName>
</protein>
<sequence>MARIAINGFGRIGRLAFRAAWEQKSALDLVAINDPAGARTDALLLEFDSNYGPFPAKVESDEGSMRVDGKRILVFRERDWTKLRWSDVGADIVLECSGRGTKRQEAEKHLAGGARRVLISAPAKDEDLTIVLGVNHERYDPTLHRIISNGSCTTNGLAPVAKVLLDAFGIQWGFMSTVHSYTNSQSIHDRGAEDVRESRAAALNIIPTDTGAARALVKVIPELAGRFNGMAFRVPTPTVSVIDLVAEVDRDVTIDTVNAAFREAAKGRLRGILEVCDRPLVSMDFKGNPHSSIVDALMTLVLKERIVKVVAWYDNEWGYSCRMADLAAYISARDLQQDQQRLWGVTKDVKPASIVNTGEVDAGA</sequence>
<dbReference type="GO" id="GO:0050661">
    <property type="term" value="F:NADP binding"/>
    <property type="evidence" value="ECO:0007669"/>
    <property type="project" value="InterPro"/>
</dbReference>
<feature type="binding site" evidence="4">
    <location>
        <position position="182"/>
    </location>
    <ligand>
        <name>D-glyceraldehyde 3-phosphate</name>
        <dbReference type="ChEBI" id="CHEBI:59776"/>
    </ligand>
</feature>
<reference evidence="9 10" key="1">
    <citation type="journal article" date="2021" name="bioRxiv">
        <title>Unraveling nitrogen, sulfur and carbon metabolic pathways and microbial community transcriptional responses to substrate deprivation and toxicity stresses in a bioreactor mimicking anoxic brackish coastal sediment conditions.</title>
        <authorList>
            <person name="Martins P.D."/>
            <person name="Echeveste M.J."/>
            <person name="Arshad A."/>
            <person name="Kurth J."/>
            <person name="Ouboter H."/>
            <person name="Jetten M.S.M."/>
            <person name="Welte C.U."/>
        </authorList>
    </citation>
    <scope>NUCLEOTIDE SEQUENCE [LARGE SCALE GENOMIC DNA]</scope>
    <source>
        <strain evidence="9">MAG_38</strain>
    </source>
</reference>
<feature type="binding site" evidence="5">
    <location>
        <position position="78"/>
    </location>
    <ligand>
        <name>NAD(+)</name>
        <dbReference type="ChEBI" id="CHEBI:57540"/>
    </ligand>
</feature>
<feature type="binding site" evidence="4">
    <location>
        <begin position="151"/>
        <end position="153"/>
    </location>
    <ligand>
        <name>D-glyceraldehyde 3-phosphate</name>
        <dbReference type="ChEBI" id="CHEBI:59776"/>
    </ligand>
</feature>
<keyword evidence="2" id="KW-0560">Oxidoreductase</keyword>
<dbReference type="PIRSF" id="PIRSF000149">
    <property type="entry name" value="GAP_DH"/>
    <property type="match status" value="1"/>
</dbReference>
<evidence type="ECO:0000259" key="8">
    <source>
        <dbReference type="SMART" id="SM00846"/>
    </source>
</evidence>
<dbReference type="EMBL" id="JAIOIU010000032">
    <property type="protein sequence ID" value="MBZ0159064.1"/>
    <property type="molecule type" value="Genomic_DNA"/>
</dbReference>
<dbReference type="Gene3D" id="3.40.50.720">
    <property type="entry name" value="NAD(P)-binding Rossmann-like Domain"/>
    <property type="match status" value="1"/>
</dbReference>
<evidence type="ECO:0000313" key="9">
    <source>
        <dbReference type="EMBL" id="MBZ0159064.1"/>
    </source>
</evidence>
<dbReference type="Pfam" id="PF00044">
    <property type="entry name" value="Gp_dh_N"/>
    <property type="match status" value="1"/>
</dbReference>
<comment type="similarity">
    <text evidence="1 7">Belongs to the glyceraldehyde-3-phosphate dehydrogenase family.</text>
</comment>
<feature type="binding site" evidence="4">
    <location>
        <position position="233"/>
    </location>
    <ligand>
        <name>D-glyceraldehyde 3-phosphate</name>
        <dbReference type="ChEBI" id="CHEBI:59776"/>
    </ligand>
</feature>
<dbReference type="FunFam" id="3.30.360.10:FF:000002">
    <property type="entry name" value="Glyceraldehyde-3-phosphate dehydrogenase"/>
    <property type="match status" value="1"/>
</dbReference>
<dbReference type="GO" id="GO:0051287">
    <property type="term" value="F:NAD binding"/>
    <property type="evidence" value="ECO:0007669"/>
    <property type="project" value="InterPro"/>
</dbReference>
<proteinExistence type="inferred from homology"/>
<evidence type="ECO:0000256" key="4">
    <source>
        <dbReference type="PIRSR" id="PIRSR000149-2"/>
    </source>
</evidence>
<feature type="site" description="Activates thiol group during catalysis" evidence="6">
    <location>
        <position position="179"/>
    </location>
</feature>
<evidence type="ECO:0000256" key="1">
    <source>
        <dbReference type="ARBA" id="ARBA00007406"/>
    </source>
</evidence>
<gene>
    <name evidence="9" type="primary">gap</name>
    <name evidence="9" type="ORF">K8G79_02800</name>
</gene>
<dbReference type="GO" id="GO:0016620">
    <property type="term" value="F:oxidoreductase activity, acting on the aldehyde or oxo group of donors, NAD or NADP as acceptor"/>
    <property type="evidence" value="ECO:0007669"/>
    <property type="project" value="InterPro"/>
</dbReference>
<feature type="binding site" evidence="5">
    <location>
        <begin position="11"/>
        <end position="12"/>
    </location>
    <ligand>
        <name>NAD(+)</name>
        <dbReference type="ChEBI" id="CHEBI:57540"/>
    </ligand>
</feature>
<dbReference type="AlphaFoldDB" id="A0AAJ1AGU6"/>
<evidence type="ECO:0000256" key="6">
    <source>
        <dbReference type="PIRSR" id="PIRSR000149-4"/>
    </source>
</evidence>
<dbReference type="PRINTS" id="PR00078">
    <property type="entry name" value="G3PDHDRGNASE"/>
</dbReference>
<dbReference type="InterPro" id="IPR006424">
    <property type="entry name" value="Glyceraldehyde-3-P_DH_1"/>
</dbReference>
<dbReference type="GO" id="GO:0006006">
    <property type="term" value="P:glucose metabolic process"/>
    <property type="evidence" value="ECO:0007669"/>
    <property type="project" value="InterPro"/>
</dbReference>
<evidence type="ECO:0000256" key="3">
    <source>
        <dbReference type="PIRSR" id="PIRSR000149-1"/>
    </source>
</evidence>
<evidence type="ECO:0000313" key="10">
    <source>
        <dbReference type="Proteomes" id="UP001197609"/>
    </source>
</evidence>
<dbReference type="FunFam" id="3.40.50.720:FF:000001">
    <property type="entry name" value="Glyceraldehyde-3-phosphate dehydrogenase"/>
    <property type="match status" value="1"/>
</dbReference>
<feature type="active site" description="Nucleophile" evidence="3">
    <location>
        <position position="152"/>
    </location>
</feature>
<dbReference type="Proteomes" id="UP001197609">
    <property type="component" value="Unassembled WGS sequence"/>
</dbReference>
<feature type="binding site" evidence="5">
    <location>
        <position position="120"/>
    </location>
    <ligand>
        <name>NAD(+)</name>
        <dbReference type="ChEBI" id="CHEBI:57540"/>
    </ligand>
</feature>
<dbReference type="CDD" id="cd05214">
    <property type="entry name" value="GAPDH_I_N"/>
    <property type="match status" value="1"/>
</dbReference>
<dbReference type="InterPro" id="IPR036291">
    <property type="entry name" value="NAD(P)-bd_dom_sf"/>
</dbReference>
<dbReference type="InterPro" id="IPR020828">
    <property type="entry name" value="GlycerAld_3-P_DH_NAD(P)-bd"/>
</dbReference>
<dbReference type="NCBIfam" id="TIGR01534">
    <property type="entry name" value="GAPDH-I"/>
    <property type="match status" value="1"/>
</dbReference>
<keyword evidence="5" id="KW-0520">NAD</keyword>
<feature type="domain" description="Glyceraldehyde 3-phosphate dehydrogenase NAD(P) binding" evidence="8">
    <location>
        <begin position="2"/>
        <end position="152"/>
    </location>
</feature>
<accession>A0AAJ1AGU6</accession>
<comment type="caution">
    <text evidence="9">The sequence shown here is derived from an EMBL/GenBank/DDBJ whole genome shotgun (WGS) entry which is preliminary data.</text>
</comment>